<feature type="transmembrane region" description="Helical" evidence="1">
    <location>
        <begin position="26"/>
        <end position="50"/>
    </location>
</feature>
<proteinExistence type="predicted"/>
<protein>
    <submittedName>
        <fullName evidence="2">Uncharacterized protein</fullName>
    </submittedName>
</protein>
<dbReference type="EMBL" id="QGLK01000001">
    <property type="protein sequence ID" value="PXY89510.1"/>
    <property type="molecule type" value="Genomic_DNA"/>
</dbReference>
<accession>A0A318MSF8</accession>
<sequence length="74" mass="7832">MEVRSLYLVKNRNVSNIPRPGPGLKIVGLVLAVAVITVVKLTSGVALPPWRSGLDPIRKRAAHIDLGAKPGEVG</sequence>
<keyword evidence="1" id="KW-0812">Transmembrane</keyword>
<evidence type="ECO:0000313" key="3">
    <source>
        <dbReference type="Proteomes" id="UP000248128"/>
    </source>
</evidence>
<name>A0A318MSF8_9BIFI</name>
<comment type="caution">
    <text evidence="2">The sequence shown here is derived from an EMBL/GenBank/DDBJ whole genome shotgun (WGS) entry which is preliminary data.</text>
</comment>
<evidence type="ECO:0000256" key="1">
    <source>
        <dbReference type="SAM" id="Phobius"/>
    </source>
</evidence>
<keyword evidence="1" id="KW-1133">Transmembrane helix</keyword>
<organism evidence="2 3">
    <name type="scientific">Bifidobacterium asteroides</name>
    <dbReference type="NCBI Taxonomy" id="1684"/>
    <lineage>
        <taxon>Bacteria</taxon>
        <taxon>Bacillati</taxon>
        <taxon>Actinomycetota</taxon>
        <taxon>Actinomycetes</taxon>
        <taxon>Bifidobacteriales</taxon>
        <taxon>Bifidobacteriaceae</taxon>
        <taxon>Bifidobacterium</taxon>
    </lineage>
</organism>
<evidence type="ECO:0000313" key="2">
    <source>
        <dbReference type="EMBL" id="PXY89510.1"/>
    </source>
</evidence>
<reference evidence="2 3" key="1">
    <citation type="submission" date="2018-05" db="EMBL/GenBank/DDBJ databases">
        <title>Reference genomes for bee gut microbiota database.</title>
        <authorList>
            <person name="Ellegaard K.M."/>
        </authorList>
    </citation>
    <scope>NUCLEOTIDE SEQUENCE [LARGE SCALE GENOMIC DNA]</scope>
    <source>
        <strain evidence="2 3">ESL0199</strain>
    </source>
</reference>
<dbReference type="Proteomes" id="UP000248128">
    <property type="component" value="Unassembled WGS sequence"/>
</dbReference>
<keyword evidence="1" id="KW-0472">Membrane</keyword>
<dbReference type="AlphaFoldDB" id="A0A318MSF8"/>
<gene>
    <name evidence="2" type="ORF">DKK74_01220</name>
</gene>